<comment type="cofactor">
    <cofactor evidence="8">
        <name>[2Fe-2S] cluster</name>
        <dbReference type="ChEBI" id="CHEBI:190135"/>
    </cofactor>
</comment>
<comment type="cofactor">
    <cofactor evidence="10">
        <name>[2Fe-2S] cluster</name>
        <dbReference type="ChEBI" id="CHEBI:190135"/>
    </cofactor>
    <text evidence="10">Binds 1 [2Fe-2S] cluster per subunit.</text>
</comment>
<dbReference type="InterPro" id="IPR039261">
    <property type="entry name" value="FNR_nucleotide-bd"/>
</dbReference>
<feature type="binding site" evidence="9">
    <location>
        <begin position="61"/>
        <end position="64"/>
    </location>
    <ligand>
        <name>FAD</name>
        <dbReference type="ChEBI" id="CHEBI:57692"/>
    </ligand>
</feature>
<evidence type="ECO:0000256" key="1">
    <source>
        <dbReference type="ARBA" id="ARBA00006422"/>
    </source>
</evidence>
<name>A0A933SG15_UNCEI</name>
<dbReference type="PROSITE" id="PS51384">
    <property type="entry name" value="FAD_FR"/>
    <property type="match status" value="1"/>
</dbReference>
<evidence type="ECO:0000256" key="10">
    <source>
        <dbReference type="PIRSR" id="PIRSR006816-2"/>
    </source>
</evidence>
<feature type="binding site" evidence="10">
    <location>
        <position position="246"/>
    </location>
    <ligand>
        <name>[2Fe-2S] cluster</name>
        <dbReference type="ChEBI" id="CHEBI:190135"/>
    </ligand>
</feature>
<dbReference type="InterPro" id="IPR012165">
    <property type="entry name" value="Cyt_c3_hydrogenase_gsu"/>
</dbReference>
<dbReference type="Proteomes" id="UP000696931">
    <property type="component" value="Unassembled WGS sequence"/>
</dbReference>
<evidence type="ECO:0000259" key="11">
    <source>
        <dbReference type="PROSITE" id="PS51384"/>
    </source>
</evidence>
<dbReference type="GO" id="GO:0046872">
    <property type="term" value="F:metal ion binding"/>
    <property type="evidence" value="ECO:0007669"/>
    <property type="project" value="UniProtKB-KW"/>
</dbReference>
<sequence length="295" mass="31064">MSVTLPKRAWSQVSATVREQRDYAEGFRWLDLDVPASFGAPVAGQFVQLLLDSPSPVLLPRPMSVAGVTRRGSKLTIGFLYAPVGTGTRVLASLEPGESVHITGPLGQGFPLEEPGTPVLVAGGRGLAPLLMAAESLAKARRSCEFVFGARNKSLLIGLNVAKEVLAKRGGRLHLCTDDGSRGTKGNVVDVLDALAPRLDAPLVIHACGPHAMLGAIARWALANGARAHLAMESVMACGTGVCRGCPLPRSAEARARVLATGDEASALQGNPDWAMCCTDGPVFEARELDWDRVE</sequence>
<feature type="binding site" evidence="10">
    <location>
        <position position="243"/>
    </location>
    <ligand>
        <name>[2Fe-2S] cluster</name>
        <dbReference type="ChEBI" id="CHEBI:190135"/>
    </ligand>
</feature>
<dbReference type="GO" id="GO:0006221">
    <property type="term" value="P:pyrimidine nucleotide biosynthetic process"/>
    <property type="evidence" value="ECO:0007669"/>
    <property type="project" value="InterPro"/>
</dbReference>
<dbReference type="EMBL" id="JACRIW010000115">
    <property type="protein sequence ID" value="MBI5171015.1"/>
    <property type="molecule type" value="Genomic_DNA"/>
</dbReference>
<comment type="similarity">
    <text evidence="1">Belongs to the PyrK family.</text>
</comment>
<keyword evidence="6 10" id="KW-0408">Iron</keyword>
<evidence type="ECO:0000256" key="9">
    <source>
        <dbReference type="PIRSR" id="PIRSR006816-1"/>
    </source>
</evidence>
<keyword evidence="9" id="KW-0274">FAD</keyword>
<gene>
    <name evidence="12" type="ORF">HZA61_16135</name>
</gene>
<protein>
    <submittedName>
        <fullName evidence="12">Dihydroorotate dehydrogenase electron transfer subunit</fullName>
    </submittedName>
</protein>
<keyword evidence="5" id="KW-0249">Electron transport</keyword>
<dbReference type="InterPro" id="IPR050353">
    <property type="entry name" value="PyrK_electron_transfer"/>
</dbReference>
<accession>A0A933SG15</accession>
<evidence type="ECO:0000256" key="8">
    <source>
        <dbReference type="ARBA" id="ARBA00034078"/>
    </source>
</evidence>
<evidence type="ECO:0000256" key="4">
    <source>
        <dbReference type="ARBA" id="ARBA00022723"/>
    </source>
</evidence>
<dbReference type="GO" id="GO:0016491">
    <property type="term" value="F:oxidoreductase activity"/>
    <property type="evidence" value="ECO:0007669"/>
    <property type="project" value="InterPro"/>
</dbReference>
<keyword evidence="9" id="KW-0285">Flavoprotein</keyword>
<feature type="domain" description="FAD-binding FR-type" evidence="11">
    <location>
        <begin position="10"/>
        <end position="112"/>
    </location>
</feature>
<proteinExistence type="inferred from homology"/>
<keyword evidence="2" id="KW-0813">Transport</keyword>
<dbReference type="GO" id="GO:0050660">
    <property type="term" value="F:flavin adenine dinucleotide binding"/>
    <property type="evidence" value="ECO:0007669"/>
    <property type="project" value="InterPro"/>
</dbReference>
<keyword evidence="3 10" id="KW-0001">2Fe-2S</keyword>
<organism evidence="12 13">
    <name type="scientific">Eiseniibacteriota bacterium</name>
    <dbReference type="NCBI Taxonomy" id="2212470"/>
    <lineage>
        <taxon>Bacteria</taxon>
        <taxon>Candidatus Eiseniibacteriota</taxon>
    </lineage>
</organism>
<dbReference type="PANTHER" id="PTHR43513">
    <property type="entry name" value="DIHYDROOROTATE DEHYDROGENASE B (NAD(+)), ELECTRON TRANSFER SUBUNIT"/>
    <property type="match status" value="1"/>
</dbReference>
<evidence type="ECO:0000256" key="7">
    <source>
        <dbReference type="ARBA" id="ARBA00023014"/>
    </source>
</evidence>
<dbReference type="InterPro" id="IPR037117">
    <property type="entry name" value="Dihydroorotate_DH_ele_sf"/>
</dbReference>
<dbReference type="SUPFAM" id="SSF52343">
    <property type="entry name" value="Ferredoxin reductase-like, C-terminal NADP-linked domain"/>
    <property type="match status" value="1"/>
</dbReference>
<evidence type="ECO:0000256" key="6">
    <source>
        <dbReference type="ARBA" id="ARBA00023004"/>
    </source>
</evidence>
<feature type="binding site" evidence="10">
    <location>
        <position position="278"/>
    </location>
    <ligand>
        <name>[2Fe-2S] cluster</name>
        <dbReference type="ChEBI" id="CHEBI:190135"/>
    </ligand>
</feature>
<evidence type="ECO:0000313" key="12">
    <source>
        <dbReference type="EMBL" id="MBI5171015.1"/>
    </source>
</evidence>
<dbReference type="PANTHER" id="PTHR43513:SF3">
    <property type="entry name" value="DIHYDROOROTATE DEHYDROGENASE B (NAD(+)), ELECTRON TRANSFER SUBUNIT-RELATED"/>
    <property type="match status" value="1"/>
</dbReference>
<dbReference type="CDD" id="cd06218">
    <property type="entry name" value="DHOD_e_trans"/>
    <property type="match status" value="1"/>
</dbReference>
<evidence type="ECO:0000313" key="13">
    <source>
        <dbReference type="Proteomes" id="UP000696931"/>
    </source>
</evidence>
<keyword evidence="7 10" id="KW-0411">Iron-sulfur</keyword>
<comment type="cofactor">
    <cofactor evidence="9">
        <name>FAD</name>
        <dbReference type="ChEBI" id="CHEBI:57692"/>
    </cofactor>
    <text evidence="9">Binds 1 FAD per subunit.</text>
</comment>
<dbReference type="PIRSF" id="PIRSF006816">
    <property type="entry name" value="Cyc3_hyd_g"/>
    <property type="match status" value="1"/>
</dbReference>
<evidence type="ECO:0000256" key="5">
    <source>
        <dbReference type="ARBA" id="ARBA00022982"/>
    </source>
</evidence>
<dbReference type="GO" id="GO:0051537">
    <property type="term" value="F:2 iron, 2 sulfur cluster binding"/>
    <property type="evidence" value="ECO:0007669"/>
    <property type="project" value="UniProtKB-KW"/>
</dbReference>
<dbReference type="AlphaFoldDB" id="A0A933SG15"/>
<comment type="caution">
    <text evidence="12">The sequence shown here is derived from an EMBL/GenBank/DDBJ whole genome shotgun (WGS) entry which is preliminary data.</text>
</comment>
<dbReference type="Gene3D" id="2.10.240.10">
    <property type="entry name" value="Dihydroorotate dehydrogenase, electron transfer subunit"/>
    <property type="match status" value="1"/>
</dbReference>
<evidence type="ECO:0000256" key="2">
    <source>
        <dbReference type="ARBA" id="ARBA00022448"/>
    </source>
</evidence>
<dbReference type="PRINTS" id="PR00410">
    <property type="entry name" value="PHEHYDRXLASE"/>
</dbReference>
<feature type="binding site" evidence="9">
    <location>
        <begin position="87"/>
        <end position="88"/>
    </location>
    <ligand>
        <name>FAD</name>
        <dbReference type="ChEBI" id="CHEBI:57692"/>
    </ligand>
</feature>
<dbReference type="SUPFAM" id="SSF63380">
    <property type="entry name" value="Riboflavin synthase domain-like"/>
    <property type="match status" value="1"/>
</dbReference>
<reference evidence="12" key="1">
    <citation type="submission" date="2020-07" db="EMBL/GenBank/DDBJ databases">
        <title>Huge and variable diversity of episymbiotic CPR bacteria and DPANN archaea in groundwater ecosystems.</title>
        <authorList>
            <person name="He C.Y."/>
            <person name="Keren R."/>
            <person name="Whittaker M."/>
            <person name="Farag I.F."/>
            <person name="Doudna J."/>
            <person name="Cate J.H.D."/>
            <person name="Banfield J.F."/>
        </authorList>
    </citation>
    <scope>NUCLEOTIDE SEQUENCE</scope>
    <source>
        <strain evidence="12">NC_groundwater_1813_Pr3_B-0.1um_71_17</strain>
    </source>
</reference>
<keyword evidence="4 10" id="KW-0479">Metal-binding</keyword>
<dbReference type="InterPro" id="IPR001433">
    <property type="entry name" value="OxRdtase_FAD/NAD-bd"/>
</dbReference>
<dbReference type="InterPro" id="IPR017927">
    <property type="entry name" value="FAD-bd_FR_type"/>
</dbReference>
<dbReference type="Gene3D" id="3.40.50.80">
    <property type="entry name" value="Nucleotide-binding domain of ferredoxin-NADP reductase (FNR) module"/>
    <property type="match status" value="1"/>
</dbReference>
<feature type="binding site" evidence="10">
    <location>
        <position position="238"/>
    </location>
    <ligand>
        <name>[2Fe-2S] cluster</name>
        <dbReference type="ChEBI" id="CHEBI:190135"/>
    </ligand>
</feature>
<dbReference type="Gene3D" id="2.40.30.10">
    <property type="entry name" value="Translation factors"/>
    <property type="match status" value="1"/>
</dbReference>
<dbReference type="Pfam" id="PF00175">
    <property type="entry name" value="NAD_binding_1"/>
    <property type="match status" value="1"/>
</dbReference>
<dbReference type="InterPro" id="IPR017938">
    <property type="entry name" value="Riboflavin_synthase-like_b-brl"/>
</dbReference>
<evidence type="ECO:0000256" key="3">
    <source>
        <dbReference type="ARBA" id="ARBA00022714"/>
    </source>
</evidence>